<dbReference type="AlphaFoldDB" id="E0VV16"/>
<sequence length="411" mass="46022">MLLRGKNYGNDTIDVLNKSCFSQYDILACSRSVILSAAAGITIVFIVFKIYKYHIFKHKQIQHYAIFYITAAEMLVCIASFITGHIYPQVKFSANFLKLLTFSIICHLHWSSSARAYNREDLIQHAINPGLCLYMIYCTAVALMGMVDVGITWNECIKPYWLMLSIADFVAVQCFALAAVYITVKTNCLPTLASIKSAQRRDLMTVVIAFELSAIFSFSFDALMRFGTEETGCSAIFGHSQFFYSATELIFNVGKYLLPVWAILVVFQPVENSTSASDITISGGYNLDGASNTSRSSIRGFHQYQRMCVPSTTTLTSDDSSRNHCMYPSLLNSPQSPSNFNSSPPPLTNNTDVIGYTNRITLNCNPREDGKYFGKFQHHNLTTISEESNINAVDNLERLSIRSEKSASSYY</sequence>
<feature type="transmembrane region" description="Helical" evidence="1">
    <location>
        <begin position="131"/>
        <end position="153"/>
    </location>
</feature>
<reference evidence="2" key="1">
    <citation type="submission" date="2007-04" db="EMBL/GenBank/DDBJ databases">
        <title>Annotation of Pediculus humanus corporis strain USDA.</title>
        <authorList>
            <person name="Kirkness E."/>
            <person name="Hannick L."/>
            <person name="Hass B."/>
            <person name="Bruggner R."/>
            <person name="Lawson D."/>
            <person name="Bidwell S."/>
            <person name="Joardar V."/>
            <person name="Caler E."/>
            <person name="Walenz B."/>
            <person name="Inman J."/>
            <person name="Schobel S."/>
            <person name="Galinsky K."/>
            <person name="Amedeo P."/>
            <person name="Strausberg R."/>
        </authorList>
    </citation>
    <scope>NUCLEOTIDE SEQUENCE</scope>
    <source>
        <strain evidence="2">USDA</strain>
    </source>
</reference>
<dbReference type="RefSeq" id="XP_002429960.1">
    <property type="nucleotide sequence ID" value="XM_002429915.1"/>
</dbReference>
<proteinExistence type="predicted"/>
<accession>E0VV16</accession>
<dbReference type="CTD" id="8230670"/>
<dbReference type="OrthoDB" id="5818871at2759"/>
<gene>
    <name evidence="3" type="primary">8230670</name>
    <name evidence="2" type="ORF">Phum_PHUM457760</name>
</gene>
<dbReference type="HOGENOM" id="CLU_669600_0_0_1"/>
<dbReference type="GeneID" id="8230670"/>
<protein>
    <submittedName>
        <fullName evidence="2 3">Uncharacterized protein</fullName>
    </submittedName>
</protein>
<feature type="transmembrane region" description="Helical" evidence="1">
    <location>
        <begin position="203"/>
        <end position="224"/>
    </location>
</feature>
<reference evidence="2" key="2">
    <citation type="submission" date="2007-04" db="EMBL/GenBank/DDBJ databases">
        <title>The genome of the human body louse.</title>
        <authorList>
            <consortium name="The Human Body Louse Genome Consortium"/>
            <person name="Kirkness E."/>
            <person name="Walenz B."/>
            <person name="Hass B."/>
            <person name="Bruggner R."/>
            <person name="Strausberg R."/>
        </authorList>
    </citation>
    <scope>NUCLEOTIDE SEQUENCE</scope>
    <source>
        <strain evidence="2">USDA</strain>
    </source>
</reference>
<dbReference type="EMBL" id="DS235800">
    <property type="protein sequence ID" value="EEB17222.1"/>
    <property type="molecule type" value="Genomic_DNA"/>
</dbReference>
<feature type="transmembrane region" description="Helical" evidence="1">
    <location>
        <begin position="92"/>
        <end position="110"/>
    </location>
</feature>
<dbReference type="KEGG" id="phu:Phum_PHUM457760"/>
<dbReference type="PANTHER" id="PTHR38553:SF1">
    <property type="entry name" value="G PROTEIN-COUPLED RECEPTOR"/>
    <property type="match status" value="1"/>
</dbReference>
<feature type="transmembrane region" description="Helical" evidence="1">
    <location>
        <begin position="33"/>
        <end position="51"/>
    </location>
</feature>
<keyword evidence="1" id="KW-0472">Membrane</keyword>
<dbReference type="EMBL" id="AAZO01005566">
    <property type="status" value="NOT_ANNOTATED_CDS"/>
    <property type="molecule type" value="Genomic_DNA"/>
</dbReference>
<dbReference type="OMA" id="IVCHFYL"/>
<keyword evidence="1" id="KW-1133">Transmembrane helix</keyword>
<keyword evidence="4" id="KW-1185">Reference proteome</keyword>
<dbReference type="VEuPathDB" id="VectorBase:PHUM457760"/>
<dbReference type="InParanoid" id="E0VV16"/>
<reference evidence="3" key="3">
    <citation type="submission" date="2020-05" db="UniProtKB">
        <authorList>
            <consortium name="EnsemblMetazoa"/>
        </authorList>
    </citation>
    <scope>IDENTIFICATION</scope>
    <source>
        <strain evidence="3">USDA</strain>
    </source>
</reference>
<dbReference type="PANTHER" id="PTHR38553">
    <property type="entry name" value="PROTEIN CBG19621"/>
    <property type="match status" value="1"/>
</dbReference>
<dbReference type="Proteomes" id="UP000009046">
    <property type="component" value="Unassembled WGS sequence"/>
</dbReference>
<dbReference type="EnsemblMetazoa" id="PHUM457760-RA">
    <property type="protein sequence ID" value="PHUM457760-PA"/>
    <property type="gene ID" value="PHUM457760"/>
</dbReference>
<feature type="transmembrane region" description="Helical" evidence="1">
    <location>
        <begin position="159"/>
        <end position="182"/>
    </location>
</feature>
<keyword evidence="1" id="KW-0812">Transmembrane</keyword>
<evidence type="ECO:0000256" key="1">
    <source>
        <dbReference type="SAM" id="Phobius"/>
    </source>
</evidence>
<evidence type="ECO:0000313" key="2">
    <source>
        <dbReference type="EMBL" id="EEB17222.1"/>
    </source>
</evidence>
<name>E0VV16_PEDHC</name>
<evidence type="ECO:0000313" key="4">
    <source>
        <dbReference type="Proteomes" id="UP000009046"/>
    </source>
</evidence>
<dbReference type="eggNOG" id="ENOG502S222">
    <property type="taxonomic scope" value="Eukaryota"/>
</dbReference>
<organism>
    <name type="scientific">Pediculus humanus subsp. corporis</name>
    <name type="common">Body louse</name>
    <dbReference type="NCBI Taxonomy" id="121224"/>
    <lineage>
        <taxon>Eukaryota</taxon>
        <taxon>Metazoa</taxon>
        <taxon>Ecdysozoa</taxon>
        <taxon>Arthropoda</taxon>
        <taxon>Hexapoda</taxon>
        <taxon>Insecta</taxon>
        <taxon>Pterygota</taxon>
        <taxon>Neoptera</taxon>
        <taxon>Paraneoptera</taxon>
        <taxon>Psocodea</taxon>
        <taxon>Troctomorpha</taxon>
        <taxon>Phthiraptera</taxon>
        <taxon>Anoplura</taxon>
        <taxon>Pediculidae</taxon>
        <taxon>Pediculus</taxon>
    </lineage>
</organism>
<evidence type="ECO:0000313" key="3">
    <source>
        <dbReference type="EnsemblMetazoa" id="PHUM457760-PA"/>
    </source>
</evidence>
<feature type="transmembrane region" description="Helical" evidence="1">
    <location>
        <begin position="63"/>
        <end position="86"/>
    </location>
</feature>